<accession>A0ABD7JHN4</accession>
<dbReference type="AlphaFoldDB" id="A0ABD7JHN4"/>
<keyword evidence="2" id="KW-0540">Nuclease</keyword>
<dbReference type="InterPro" id="IPR003615">
    <property type="entry name" value="HNH_nuc"/>
</dbReference>
<dbReference type="InterPro" id="IPR016177">
    <property type="entry name" value="DNA-bd_dom_sf"/>
</dbReference>
<evidence type="ECO:0000313" key="2">
    <source>
        <dbReference type="EMBL" id="RRF08406.1"/>
    </source>
</evidence>
<dbReference type="Gene3D" id="3.90.75.20">
    <property type="match status" value="1"/>
</dbReference>
<evidence type="ECO:0000259" key="1">
    <source>
        <dbReference type="Pfam" id="PF13392"/>
    </source>
</evidence>
<evidence type="ECO:0000313" key="3">
    <source>
        <dbReference type="Proteomes" id="UP000275975"/>
    </source>
</evidence>
<reference evidence="2 3" key="1">
    <citation type="journal article" date="2019" name="Antimicrob. Agents Chemother.">
        <title>Applying Rapid Whole Genome Sequencing to Predict Phenotypic Antimicrobial Susceptibility Testing Results Among Carbapenem-Resistant Klebsiella pneumoniae Clinical Isolates.</title>
        <authorList>
            <person name="Tamma P.D."/>
            <person name="Fan Y."/>
            <person name="Bergman Y."/>
            <person name="Pertea G."/>
            <person name="Kazmi A."/>
            <person name="Lewis S."/>
            <person name="Carroll K.C."/>
            <person name="Schatz M.C."/>
            <person name="Timp W."/>
            <person name="Simner P.J."/>
        </authorList>
    </citation>
    <scope>NUCLEOTIDE SEQUENCE [LARGE SCALE GENOMIC DNA]</scope>
    <source>
        <strain evidence="2 3">KLPN_104</strain>
    </source>
</reference>
<dbReference type="InterPro" id="IPR044925">
    <property type="entry name" value="His-Me_finger_sf"/>
</dbReference>
<dbReference type="InterPro" id="IPR036955">
    <property type="entry name" value="AP2/ERF_dom_sf"/>
</dbReference>
<dbReference type="EMBL" id="RDAM01000001">
    <property type="protein sequence ID" value="RRF08406.1"/>
    <property type="molecule type" value="Genomic_DNA"/>
</dbReference>
<name>A0ABD7JHN4_KLEPN</name>
<gene>
    <name evidence="2" type="ORF">EAO17_20480</name>
</gene>
<keyword evidence="2" id="KW-0255">Endonuclease</keyword>
<dbReference type="GO" id="GO:0004519">
    <property type="term" value="F:endonuclease activity"/>
    <property type="evidence" value="ECO:0007669"/>
    <property type="project" value="UniProtKB-KW"/>
</dbReference>
<dbReference type="Pfam" id="PF13392">
    <property type="entry name" value="HNH_3"/>
    <property type="match status" value="1"/>
</dbReference>
<sequence>MSKSEKSITQELLRTLLEYDPQTGIFRWKIKASSSAHPGDNAGCIDGQGYRVIRIYGKNRKAHRLAWLYVYGDEPEVIDHIDRNRSNNAIENLRAVTFSQNSANRAAKSKNKSGFTGVYWNELGKKWQASIVANGRTHYVGLFATAQEAAKARTEYARQLYANFYIPSFHDQEAAK</sequence>
<organism evidence="2 3">
    <name type="scientific">Klebsiella pneumoniae</name>
    <dbReference type="NCBI Taxonomy" id="573"/>
    <lineage>
        <taxon>Bacteria</taxon>
        <taxon>Pseudomonadati</taxon>
        <taxon>Pseudomonadota</taxon>
        <taxon>Gammaproteobacteria</taxon>
        <taxon>Enterobacterales</taxon>
        <taxon>Enterobacteriaceae</taxon>
        <taxon>Klebsiella/Raoultella group</taxon>
        <taxon>Klebsiella</taxon>
        <taxon>Klebsiella pneumoniae complex</taxon>
    </lineage>
</organism>
<comment type="caution">
    <text evidence="2">The sequence shown here is derived from an EMBL/GenBank/DDBJ whole genome shotgun (WGS) entry which is preliminary data.</text>
</comment>
<dbReference type="RefSeq" id="WP_071552135.1">
    <property type="nucleotide sequence ID" value="NZ_CP039968.1"/>
</dbReference>
<proteinExistence type="predicted"/>
<dbReference type="SUPFAM" id="SSF54060">
    <property type="entry name" value="His-Me finger endonucleases"/>
    <property type="match status" value="1"/>
</dbReference>
<feature type="domain" description="HNH nuclease" evidence="1">
    <location>
        <begin position="60"/>
        <end position="102"/>
    </location>
</feature>
<dbReference type="SUPFAM" id="SSF54171">
    <property type="entry name" value="DNA-binding domain"/>
    <property type="match status" value="1"/>
</dbReference>
<dbReference type="Proteomes" id="UP000275975">
    <property type="component" value="Unassembled WGS sequence"/>
</dbReference>
<dbReference type="Gene3D" id="3.30.730.10">
    <property type="entry name" value="AP2/ERF domain"/>
    <property type="match status" value="1"/>
</dbReference>
<protein>
    <submittedName>
        <fullName evidence="2">HNH endonuclease</fullName>
    </submittedName>
</protein>
<keyword evidence="2" id="KW-0378">Hydrolase</keyword>